<evidence type="ECO:0000313" key="1">
    <source>
        <dbReference type="EMBL" id="QGN17340.1"/>
    </source>
</evidence>
<name>A0ABX6EYC9_KLUMA</name>
<protein>
    <submittedName>
        <fullName evidence="1">Uncharacterized protein</fullName>
    </submittedName>
</protein>
<keyword evidence="2" id="KW-1185">Reference proteome</keyword>
<dbReference type="Proteomes" id="UP000422736">
    <property type="component" value="Chromosome 6"/>
</dbReference>
<dbReference type="EMBL" id="CP015059">
    <property type="protein sequence ID" value="QGN17340.1"/>
    <property type="molecule type" value="Genomic_DNA"/>
</dbReference>
<proteinExistence type="predicted"/>
<accession>A0ABX6EYC9</accession>
<organism evidence="1 2">
    <name type="scientific">Kluyveromyces marxianus</name>
    <name type="common">Yeast</name>
    <name type="synonym">Candida kefyr</name>
    <dbReference type="NCBI Taxonomy" id="4911"/>
    <lineage>
        <taxon>Eukaryota</taxon>
        <taxon>Fungi</taxon>
        <taxon>Dikarya</taxon>
        <taxon>Ascomycota</taxon>
        <taxon>Saccharomycotina</taxon>
        <taxon>Saccharomycetes</taxon>
        <taxon>Saccharomycetales</taxon>
        <taxon>Saccharomycetaceae</taxon>
        <taxon>Kluyveromyces</taxon>
    </lineage>
</organism>
<evidence type="ECO:0000313" key="2">
    <source>
        <dbReference type="Proteomes" id="UP000422736"/>
    </source>
</evidence>
<sequence length="623" mass="71830">MNKAKPLTKVIPKSKPTQRYDQSYLTLLKETLADEISLDHGGDRLLNDSTRAFLNSTWYKNPEKNIGAKRNVLSLPAVSSYLEVLQRQGDFKQAFQMLNVIKHNQIEWVKPSENKLYTDDKGIPEEIYFSLNKLMSAYTKNVLSRFELRVLEKHSYYLLEKYCTKINNEQPSISFLIRSLRLINKSRSIFRLEGALDIIFKNCKDLPEIGKKTIKDIAMLNFYQETDQRAHLVAYFKNNILGQELMSLFAVQFEIERFIDRFVILGDEDVASMGIETYSKMGFGFRKEQLIVYSSFVERLSLKKINKLLLELYPDTYAPICNTLCLNDIEDSDMDLVLRILHGSNIDLKQFEENLDFLTTKVPLFTEGTEYYAFLRSLVKPEYNLNLKGKLFEVILKAVSSRNHDNTIIFLEHVLNDPDYAVLFEGNGEYSVDYSLIFGSLFAALSHSTDPVKKTASDLFRVCTKLPEVQLTPFHYSILFKSSLQGNTYGGFYPYYSDFLKKFSKRFLAFNGNTYYFSFPTSINNALSEASDALGYGVKKIEHAILEHYKIHGIEAEISDAFLENIIKTHPLISYKPPSMEIDNGYKVQDDIKNAKKVNGILKRIRGFVNHAQRNLEKEQSVV</sequence>
<reference evidence="1 2" key="1">
    <citation type="submission" date="2016-03" db="EMBL/GenBank/DDBJ databases">
        <title>How can Kluyveromyces marxianus grow so fast - potential evolutionary course in Saccharomyces Complex revealed by comparative genomics.</title>
        <authorList>
            <person name="Mo W."/>
            <person name="Lu W."/>
            <person name="Yang X."/>
            <person name="Qi J."/>
            <person name="Lv H."/>
        </authorList>
    </citation>
    <scope>NUCLEOTIDE SEQUENCE [LARGE SCALE GENOMIC DNA]</scope>
    <source>
        <strain evidence="1 2">FIM1</strain>
    </source>
</reference>
<gene>
    <name evidence="1" type="ORF">FIM1_4072</name>
</gene>